<dbReference type="Proteomes" id="UP001187346">
    <property type="component" value="Unassembled WGS sequence"/>
</dbReference>
<dbReference type="Pfam" id="PF01713">
    <property type="entry name" value="Smr"/>
    <property type="match status" value="1"/>
</dbReference>
<gene>
    <name evidence="2" type="ORF">R5A26_19270</name>
</gene>
<reference evidence="2 3" key="1">
    <citation type="submission" date="2023-10" db="EMBL/GenBank/DDBJ databases">
        <title>Characterization of rhizosphere-enriched actinobacteria from wheat plants lab-grown on chernevaya soil.</title>
        <authorList>
            <person name="Tikhonova E.N."/>
            <person name="Konopkin A."/>
            <person name="Kravchenko I.K."/>
        </authorList>
    </citation>
    <scope>NUCLEOTIDE SEQUENCE [LARGE SCALE GENOMIC DNA]</scope>
    <source>
        <strain evidence="2 3">RR29</strain>
    </source>
</reference>
<accession>A0ABU4FDL6</accession>
<dbReference type="EMBL" id="JAWMAJ010000059">
    <property type="protein sequence ID" value="MDV7218091.1"/>
    <property type="molecule type" value="Genomic_DNA"/>
</dbReference>
<proteinExistence type="predicted"/>
<dbReference type="RefSeq" id="WP_317772266.1">
    <property type="nucleotide sequence ID" value="NZ_JAWMAJ010000059.1"/>
</dbReference>
<feature type="domain" description="Smr" evidence="1">
    <location>
        <begin position="6"/>
        <end position="83"/>
    </location>
</feature>
<dbReference type="Gene3D" id="3.30.1370.110">
    <property type="match status" value="1"/>
</dbReference>
<name>A0ABU4FDL6_9ACTN</name>
<evidence type="ECO:0000313" key="2">
    <source>
        <dbReference type="EMBL" id="MDV7218091.1"/>
    </source>
</evidence>
<organism evidence="2 3">
    <name type="scientific">Streptomyces prunicolor</name>
    <dbReference type="NCBI Taxonomy" id="67348"/>
    <lineage>
        <taxon>Bacteria</taxon>
        <taxon>Bacillati</taxon>
        <taxon>Actinomycetota</taxon>
        <taxon>Actinomycetes</taxon>
        <taxon>Kitasatosporales</taxon>
        <taxon>Streptomycetaceae</taxon>
        <taxon>Streptomyces</taxon>
    </lineage>
</organism>
<protein>
    <submittedName>
        <fullName evidence="2">Smr/MutS family protein</fullName>
    </submittedName>
</protein>
<dbReference type="SUPFAM" id="SSF160443">
    <property type="entry name" value="SMR domain-like"/>
    <property type="match status" value="1"/>
</dbReference>
<comment type="caution">
    <text evidence="2">The sequence shown here is derived from an EMBL/GenBank/DDBJ whole genome shotgun (WGS) entry which is preliminary data.</text>
</comment>
<evidence type="ECO:0000259" key="1">
    <source>
        <dbReference type="Pfam" id="PF01713"/>
    </source>
</evidence>
<evidence type="ECO:0000313" key="3">
    <source>
        <dbReference type="Proteomes" id="UP001187346"/>
    </source>
</evidence>
<dbReference type="InterPro" id="IPR036063">
    <property type="entry name" value="Smr_dom_sf"/>
</dbReference>
<sequence>MALITLDLHPYFRSDRDIDTALRQTLFKAVATGVDTVQIIPGKGTGQLKKRVLAVLAQKHIKKLYARVEQDPTNAGRILVHLR</sequence>
<dbReference type="InterPro" id="IPR002625">
    <property type="entry name" value="Smr_dom"/>
</dbReference>
<keyword evidence="3" id="KW-1185">Reference proteome</keyword>